<evidence type="ECO:0000313" key="2">
    <source>
        <dbReference type="Proteomes" id="UP000181790"/>
    </source>
</evidence>
<evidence type="ECO:0000313" key="1">
    <source>
        <dbReference type="EMBL" id="OIN59106.1"/>
    </source>
</evidence>
<name>A0A1S2VLM9_9BACT</name>
<dbReference type="Proteomes" id="UP000181790">
    <property type="component" value="Unassembled WGS sequence"/>
</dbReference>
<proteinExistence type="predicted"/>
<sequence length="167" mass="19583">MDTKLRDEMLAEIKERNPAALTCFHTLSDSGWPRWREPTDKEVLELYTNKYDLLEWTQEYSRYRSELVKWLFRPYLPKPERPGIPDLYYKAKGLLMSPDNPDTGESLCRQVIDLKLTLLESGVKNEYYEIRLNNPASTLERLVLKADNLGQQVDAIQNSFKPDSRLN</sequence>
<protein>
    <submittedName>
        <fullName evidence="1">Uncharacterized protein</fullName>
    </submittedName>
</protein>
<organism evidence="1 2">
    <name type="scientific">Arsenicibacter rosenii</name>
    <dbReference type="NCBI Taxonomy" id="1750698"/>
    <lineage>
        <taxon>Bacteria</taxon>
        <taxon>Pseudomonadati</taxon>
        <taxon>Bacteroidota</taxon>
        <taxon>Cytophagia</taxon>
        <taxon>Cytophagales</taxon>
        <taxon>Spirosomataceae</taxon>
        <taxon>Arsenicibacter</taxon>
    </lineage>
</organism>
<dbReference type="RefSeq" id="WP_071503558.1">
    <property type="nucleotide sequence ID" value="NZ_MORL01000005.1"/>
</dbReference>
<gene>
    <name evidence="1" type="ORF">BLX24_12945</name>
</gene>
<keyword evidence="2" id="KW-1185">Reference proteome</keyword>
<comment type="caution">
    <text evidence="1">The sequence shown here is derived from an EMBL/GenBank/DDBJ whole genome shotgun (WGS) entry which is preliminary data.</text>
</comment>
<dbReference type="AlphaFoldDB" id="A0A1S2VLM9"/>
<dbReference type="EMBL" id="MORL01000005">
    <property type="protein sequence ID" value="OIN59106.1"/>
    <property type="molecule type" value="Genomic_DNA"/>
</dbReference>
<accession>A0A1S2VLM9</accession>
<reference evidence="1 2" key="1">
    <citation type="submission" date="2016-10" db="EMBL/GenBank/DDBJ databases">
        <title>Arsenicibacter rosenii gen. nov., sp. nov., an efficient arsenic-methylating bacterium isolated from an arsenic-contaminated paddy soil.</title>
        <authorList>
            <person name="Huang K."/>
        </authorList>
    </citation>
    <scope>NUCLEOTIDE SEQUENCE [LARGE SCALE GENOMIC DNA]</scope>
    <source>
        <strain evidence="1 2">SM-1</strain>
    </source>
</reference>